<evidence type="ECO:0000256" key="6">
    <source>
        <dbReference type="SAM" id="SignalP"/>
    </source>
</evidence>
<dbReference type="Gene3D" id="1.10.40.30">
    <property type="entry name" value="Fumarase/aspartase (C-terminal domain)"/>
    <property type="match status" value="1"/>
</dbReference>
<evidence type="ECO:0000259" key="7">
    <source>
        <dbReference type="Pfam" id="PF00206"/>
    </source>
</evidence>
<evidence type="ECO:0000256" key="5">
    <source>
        <dbReference type="ARBA" id="ARBA00023239"/>
    </source>
</evidence>
<dbReference type="InterPro" id="IPR022761">
    <property type="entry name" value="Fumarate_lyase_N"/>
</dbReference>
<keyword evidence="6" id="KW-0732">Signal</keyword>
<dbReference type="Pfam" id="PF00206">
    <property type="entry name" value="Lyase_1"/>
    <property type="match status" value="1"/>
</dbReference>
<dbReference type="PRINTS" id="PR00149">
    <property type="entry name" value="FUMRATELYASE"/>
</dbReference>
<feature type="domain" description="Argininosuccinate lyase C-terminal" evidence="8">
    <location>
        <begin position="362"/>
        <end position="443"/>
    </location>
</feature>
<name>A0A1I1FSA2_9BURK</name>
<comment type="pathway">
    <text evidence="2">Amino-acid biosynthesis; L-arginine biosynthesis; L-arginine from L-ornithine and carbamoyl phosphate: step 3/3.</text>
</comment>
<dbReference type="Pfam" id="PF14698">
    <property type="entry name" value="ASL_C2"/>
    <property type="match status" value="1"/>
</dbReference>
<keyword evidence="4" id="KW-0028">Amino-acid biosynthesis</keyword>
<dbReference type="GO" id="GO:0004056">
    <property type="term" value="F:argininosuccinate lyase activity"/>
    <property type="evidence" value="ECO:0007669"/>
    <property type="project" value="UniProtKB-EC"/>
</dbReference>
<dbReference type="InterPro" id="IPR000362">
    <property type="entry name" value="Fumarate_lyase_fam"/>
</dbReference>
<keyword evidence="4" id="KW-0055">Arginine biosynthesis</keyword>
<dbReference type="PRINTS" id="PR00145">
    <property type="entry name" value="ARGSUCLYASE"/>
</dbReference>
<dbReference type="Gene3D" id="1.10.275.10">
    <property type="entry name" value="Fumarase/aspartase (N-terminal domain)"/>
    <property type="match status" value="1"/>
</dbReference>
<dbReference type="CDD" id="cd01359">
    <property type="entry name" value="Argininosuccinate_lyase"/>
    <property type="match status" value="1"/>
</dbReference>
<evidence type="ECO:0000256" key="3">
    <source>
        <dbReference type="ARBA" id="ARBA00012338"/>
    </source>
</evidence>
<dbReference type="EC" id="4.3.2.1" evidence="3"/>
<proteinExistence type="predicted"/>
<dbReference type="PANTHER" id="PTHR43814">
    <property type="entry name" value="ARGININOSUCCINATE LYASE"/>
    <property type="match status" value="1"/>
</dbReference>
<dbReference type="GO" id="GO:0042450">
    <property type="term" value="P:L-arginine biosynthetic process via ornithine"/>
    <property type="evidence" value="ECO:0007669"/>
    <property type="project" value="InterPro"/>
</dbReference>
<dbReference type="AlphaFoldDB" id="A0A1I1FSA2"/>
<reference evidence="10" key="1">
    <citation type="submission" date="2016-10" db="EMBL/GenBank/DDBJ databases">
        <authorList>
            <person name="Varghese N."/>
            <person name="Submissions S."/>
        </authorList>
    </citation>
    <scope>NUCLEOTIDE SEQUENCE [LARGE SCALE GENOMIC DNA]</scope>
    <source>
        <strain evidence="10">CGMCC 1.12041</strain>
    </source>
</reference>
<dbReference type="RefSeq" id="WP_091871461.1">
    <property type="nucleotide sequence ID" value="NZ_FOLD01000003.1"/>
</dbReference>
<dbReference type="PANTHER" id="PTHR43814:SF1">
    <property type="entry name" value="ARGININOSUCCINATE LYASE"/>
    <property type="match status" value="1"/>
</dbReference>
<dbReference type="UniPathway" id="UPA00068">
    <property type="reaction ID" value="UER00114"/>
</dbReference>
<feature type="domain" description="Fumarate lyase N-terminal" evidence="7">
    <location>
        <begin position="90"/>
        <end position="298"/>
    </location>
</feature>
<evidence type="ECO:0000256" key="1">
    <source>
        <dbReference type="ARBA" id="ARBA00000985"/>
    </source>
</evidence>
<sequence length="499" mass="54000">MTLPLTRLAIAACLACLPLAAGAAAPQDFFYWVGRINMASTVMTVEQGIVPPALAGKVARGVAHSISQGARPGGKRPADVLQIEALITEQAGAEASLIHSGRSRQDMHATLRAAQLRSELLAFGDAVMAVRARLLESAANNVDTLVPAYTNGVQAMPTSYAHYLLAFADSFARDSERLRQAYARVNRSALGTAVLANSSWPLDRQRLAGLLGFDALVVNAYDAGQLSAYDVPIEAANLLGSSAIRVGAFMQDVHVQYHQARPWLLLAPGKTYTSSAMPQKANPGMIQNARALASDVVGAAQMVTLRAHNVPSGMADYTNSLDEGGGKVFERGQQMMRRFSDVLDALRVDAKRAREELDAEWTTSMELAETLQRKHGVPFRTGHHVASEIVLYARAHQFTPATFPYRDAVRIYAEAGRAHGLADVKLPLDEAAFRRALSAENMVRTRVGIGGPQPEEVRRMLGSAREELARDRQWTAQARERLQRSAAALDQAFGALLAR</sequence>
<dbReference type="OrthoDB" id="9769623at2"/>
<gene>
    <name evidence="9" type="ORF">SAMN05216204_10384</name>
</gene>
<feature type="signal peptide" evidence="6">
    <location>
        <begin position="1"/>
        <end position="23"/>
    </location>
</feature>
<dbReference type="SUPFAM" id="SSF48557">
    <property type="entry name" value="L-aspartase-like"/>
    <property type="match status" value="1"/>
</dbReference>
<dbReference type="GO" id="GO:0005829">
    <property type="term" value="C:cytosol"/>
    <property type="evidence" value="ECO:0007669"/>
    <property type="project" value="TreeGrafter"/>
</dbReference>
<keyword evidence="10" id="KW-1185">Reference proteome</keyword>
<dbReference type="EMBL" id="FOLD01000003">
    <property type="protein sequence ID" value="SFC02185.1"/>
    <property type="molecule type" value="Genomic_DNA"/>
</dbReference>
<accession>A0A1I1FSA2</accession>
<dbReference type="InterPro" id="IPR029419">
    <property type="entry name" value="Arg_succ_lyase_C"/>
</dbReference>
<evidence type="ECO:0000313" key="9">
    <source>
        <dbReference type="EMBL" id="SFC02185.1"/>
    </source>
</evidence>
<keyword evidence="5 9" id="KW-0456">Lyase</keyword>
<dbReference type="InterPro" id="IPR009049">
    <property type="entry name" value="Argininosuccinate_lyase"/>
</dbReference>
<dbReference type="STRING" id="1164594.SAMN05216204_10384"/>
<organism evidence="9 10">
    <name type="scientific">Massilia yuzhufengensis</name>
    <dbReference type="NCBI Taxonomy" id="1164594"/>
    <lineage>
        <taxon>Bacteria</taxon>
        <taxon>Pseudomonadati</taxon>
        <taxon>Pseudomonadota</taxon>
        <taxon>Betaproteobacteria</taxon>
        <taxon>Burkholderiales</taxon>
        <taxon>Oxalobacteraceae</taxon>
        <taxon>Telluria group</taxon>
        <taxon>Massilia</taxon>
    </lineage>
</organism>
<evidence type="ECO:0000256" key="4">
    <source>
        <dbReference type="ARBA" id="ARBA00022571"/>
    </source>
</evidence>
<protein>
    <recommendedName>
        <fullName evidence="3">argininosuccinate lyase</fullName>
        <ecNumber evidence="3">4.3.2.1</ecNumber>
    </recommendedName>
</protein>
<dbReference type="InterPro" id="IPR024083">
    <property type="entry name" value="Fumarase/histidase_N"/>
</dbReference>
<evidence type="ECO:0000256" key="2">
    <source>
        <dbReference type="ARBA" id="ARBA00004941"/>
    </source>
</evidence>
<evidence type="ECO:0000259" key="8">
    <source>
        <dbReference type="Pfam" id="PF14698"/>
    </source>
</evidence>
<feature type="chain" id="PRO_5011549136" description="argininosuccinate lyase" evidence="6">
    <location>
        <begin position="24"/>
        <end position="499"/>
    </location>
</feature>
<dbReference type="InterPro" id="IPR008948">
    <property type="entry name" value="L-Aspartase-like"/>
</dbReference>
<dbReference type="Proteomes" id="UP000198639">
    <property type="component" value="Unassembled WGS sequence"/>
</dbReference>
<dbReference type="Gene3D" id="1.20.200.10">
    <property type="entry name" value="Fumarase/aspartase (Central domain)"/>
    <property type="match status" value="1"/>
</dbReference>
<evidence type="ECO:0000313" key="10">
    <source>
        <dbReference type="Proteomes" id="UP000198639"/>
    </source>
</evidence>
<comment type="catalytic activity">
    <reaction evidence="1">
        <text>2-(N(omega)-L-arginino)succinate = fumarate + L-arginine</text>
        <dbReference type="Rhea" id="RHEA:24020"/>
        <dbReference type="ChEBI" id="CHEBI:29806"/>
        <dbReference type="ChEBI" id="CHEBI:32682"/>
        <dbReference type="ChEBI" id="CHEBI:57472"/>
        <dbReference type="EC" id="4.3.2.1"/>
    </reaction>
</comment>